<gene>
    <name evidence="1" type="ORF">FHY32_001090</name>
</gene>
<dbReference type="EMBL" id="JACHNL010000002">
    <property type="protein sequence ID" value="MBB4722772.1"/>
    <property type="molecule type" value="Genomic_DNA"/>
</dbReference>
<accession>A0AAW3U1E5</accession>
<reference evidence="1 2" key="1">
    <citation type="submission" date="2020-08" db="EMBL/GenBank/DDBJ databases">
        <title>Studying the diversity of plant-associated saprophytic bacteria and their role in host health and plant-pathogen interactions.</title>
        <authorList>
            <person name="Potnis N."/>
        </authorList>
    </citation>
    <scope>NUCLEOTIDE SEQUENCE [LARGE SCALE GENOMIC DNA]</scope>
    <source>
        <strain evidence="1 2">CFBP 7922</strain>
    </source>
</reference>
<comment type="caution">
    <text evidence="1">The sequence shown here is derived from an EMBL/GenBank/DDBJ whole genome shotgun (WGS) entry which is preliminary data.</text>
</comment>
<dbReference type="AlphaFoldDB" id="A0AAW3U1E5"/>
<evidence type="ECO:0000313" key="1">
    <source>
        <dbReference type="EMBL" id="MBB4722772.1"/>
    </source>
</evidence>
<organism evidence="1 2">
    <name type="scientific">Xanthomonas euvesicatoria</name>
    <dbReference type="NCBI Taxonomy" id="456327"/>
    <lineage>
        <taxon>Bacteria</taxon>
        <taxon>Pseudomonadati</taxon>
        <taxon>Pseudomonadota</taxon>
        <taxon>Gammaproteobacteria</taxon>
        <taxon>Lysobacterales</taxon>
        <taxon>Lysobacteraceae</taxon>
        <taxon>Xanthomonas</taxon>
    </lineage>
</organism>
<dbReference type="Proteomes" id="UP000576603">
    <property type="component" value="Unassembled WGS sequence"/>
</dbReference>
<sequence>MHADVAVCNAHSLFLSCGSAISAACIVIARTAACHIACLPRSAFSTSTCLVDGWALRAPETRSGRCLFLALSIRSYCESINAVMGCEYTARFVTWIKIFESCMRALPTVRAALTAAPGTSSPPSPWRPFVLKLMCLALLHLSIFVLLRAQAGDLGTHRNALGRTPGAPNDRRAVETWSRILRTSCSDGNRVVMADSFRCNGWRLCCFRWRYQQDASRPRICTHPR</sequence>
<proteinExistence type="predicted"/>
<name>A0AAW3U1E5_XANEU</name>
<evidence type="ECO:0000313" key="2">
    <source>
        <dbReference type="Proteomes" id="UP000576603"/>
    </source>
</evidence>
<protein>
    <submittedName>
        <fullName evidence="1">Uncharacterized protein</fullName>
    </submittedName>
</protein>